<dbReference type="AlphaFoldDB" id="X0UK35"/>
<protein>
    <recommendedName>
        <fullName evidence="9">NADH:flavin oxidoreductase/NADH oxidase N-terminal domain-containing protein</fullName>
    </recommendedName>
</protein>
<dbReference type="GO" id="GO:0051536">
    <property type="term" value="F:iron-sulfur cluster binding"/>
    <property type="evidence" value="ECO:0007669"/>
    <property type="project" value="UniProtKB-KW"/>
</dbReference>
<evidence type="ECO:0000256" key="3">
    <source>
        <dbReference type="ARBA" id="ARBA00022630"/>
    </source>
</evidence>
<evidence type="ECO:0000256" key="7">
    <source>
        <dbReference type="ARBA" id="ARBA00023004"/>
    </source>
</evidence>
<feature type="domain" description="NADH:flavin oxidoreductase/NADH oxidase N-terminal" evidence="9">
    <location>
        <begin position="10"/>
        <end position="213"/>
    </location>
</feature>
<dbReference type="InterPro" id="IPR013785">
    <property type="entry name" value="Aldolase_TIM"/>
</dbReference>
<comment type="cofactor">
    <cofactor evidence="1">
        <name>FMN</name>
        <dbReference type="ChEBI" id="CHEBI:58210"/>
    </cofactor>
</comment>
<evidence type="ECO:0000256" key="5">
    <source>
        <dbReference type="ARBA" id="ARBA00022723"/>
    </source>
</evidence>
<keyword evidence="8" id="KW-0411">Iron-sulfur</keyword>
<dbReference type="GO" id="GO:0016491">
    <property type="term" value="F:oxidoreductase activity"/>
    <property type="evidence" value="ECO:0007669"/>
    <property type="project" value="UniProtKB-KW"/>
</dbReference>
<dbReference type="GO" id="GO:0010181">
    <property type="term" value="F:FMN binding"/>
    <property type="evidence" value="ECO:0007669"/>
    <property type="project" value="InterPro"/>
</dbReference>
<dbReference type="GO" id="GO:0046872">
    <property type="term" value="F:metal ion binding"/>
    <property type="evidence" value="ECO:0007669"/>
    <property type="project" value="UniProtKB-KW"/>
</dbReference>
<dbReference type="Pfam" id="PF00724">
    <property type="entry name" value="Oxidored_FMN"/>
    <property type="match status" value="1"/>
</dbReference>
<comment type="caution">
    <text evidence="10">The sequence shown here is derived from an EMBL/GenBank/DDBJ whole genome shotgun (WGS) entry which is preliminary data.</text>
</comment>
<keyword evidence="5" id="KW-0479">Metal-binding</keyword>
<keyword evidence="7" id="KW-0408">Iron</keyword>
<evidence type="ECO:0000256" key="1">
    <source>
        <dbReference type="ARBA" id="ARBA00001917"/>
    </source>
</evidence>
<sequence>TPFRIGGPLEPTMPRALSIDEIHRIVEAYGDGARRAREAGFDAVEVIASVGYIITQFLSPLTNKRTDEYGGSLENRMRFLLEIIENMKRKAGDDFTYTCRLSGSDLLQGGYSVEDTARMAQVLEKAGIHEIDVMSGWHNALIPIIQTDVPQGRWAYMAEAVKKAVSIPVAAGTQIQDVHIAERVVAEGKADMVYMARALLADPELPNKAREGRLADIRPCMNCCRCIEASDAPPVYCSVNARQGREHEYPAETPAAQSKRVLVIGG</sequence>
<dbReference type="CDD" id="cd02803">
    <property type="entry name" value="OYE_like_FMN_family"/>
    <property type="match status" value="1"/>
</dbReference>
<dbReference type="EMBL" id="BARS01027511">
    <property type="protein sequence ID" value="GAF99646.1"/>
    <property type="molecule type" value="Genomic_DNA"/>
</dbReference>
<feature type="non-terminal residue" evidence="10">
    <location>
        <position position="266"/>
    </location>
</feature>
<comment type="cofactor">
    <cofactor evidence="2">
        <name>[4Fe-4S] cluster</name>
        <dbReference type="ChEBI" id="CHEBI:49883"/>
    </cofactor>
</comment>
<evidence type="ECO:0000256" key="4">
    <source>
        <dbReference type="ARBA" id="ARBA00022643"/>
    </source>
</evidence>
<dbReference type="InterPro" id="IPR001155">
    <property type="entry name" value="OxRdtase_FMN_N"/>
</dbReference>
<dbReference type="PANTHER" id="PTHR42917:SF2">
    <property type="entry name" value="2,4-DIENOYL-COA REDUCTASE [(2E)-ENOYL-COA-PRODUCING]"/>
    <property type="match status" value="1"/>
</dbReference>
<proteinExistence type="predicted"/>
<keyword evidence="6" id="KW-0560">Oxidoreductase</keyword>
<gene>
    <name evidence="10" type="ORF">S01H1_43205</name>
</gene>
<name>X0UK35_9ZZZZ</name>
<keyword evidence="3" id="KW-0285">Flavoprotein</keyword>
<organism evidence="10">
    <name type="scientific">marine sediment metagenome</name>
    <dbReference type="NCBI Taxonomy" id="412755"/>
    <lineage>
        <taxon>unclassified sequences</taxon>
        <taxon>metagenomes</taxon>
        <taxon>ecological metagenomes</taxon>
    </lineage>
</organism>
<reference evidence="10" key="1">
    <citation type="journal article" date="2014" name="Front. Microbiol.">
        <title>High frequency of phylogenetically diverse reductive dehalogenase-homologous genes in deep subseafloor sedimentary metagenomes.</title>
        <authorList>
            <person name="Kawai M."/>
            <person name="Futagami T."/>
            <person name="Toyoda A."/>
            <person name="Takaki Y."/>
            <person name="Nishi S."/>
            <person name="Hori S."/>
            <person name="Arai W."/>
            <person name="Tsubouchi T."/>
            <person name="Morono Y."/>
            <person name="Uchiyama I."/>
            <person name="Ito T."/>
            <person name="Fujiyama A."/>
            <person name="Inagaki F."/>
            <person name="Takami H."/>
        </authorList>
    </citation>
    <scope>NUCLEOTIDE SEQUENCE</scope>
    <source>
        <strain evidence="10">Expedition CK06-06</strain>
    </source>
</reference>
<dbReference type="Gene3D" id="3.20.20.70">
    <property type="entry name" value="Aldolase class I"/>
    <property type="match status" value="1"/>
</dbReference>
<dbReference type="PANTHER" id="PTHR42917">
    <property type="entry name" value="2,4-DIENOYL-COA REDUCTASE"/>
    <property type="match status" value="1"/>
</dbReference>
<evidence type="ECO:0000259" key="9">
    <source>
        <dbReference type="Pfam" id="PF00724"/>
    </source>
</evidence>
<evidence type="ECO:0000313" key="10">
    <source>
        <dbReference type="EMBL" id="GAF99646.1"/>
    </source>
</evidence>
<feature type="non-terminal residue" evidence="10">
    <location>
        <position position="1"/>
    </location>
</feature>
<dbReference type="SUPFAM" id="SSF51395">
    <property type="entry name" value="FMN-linked oxidoreductases"/>
    <property type="match status" value="1"/>
</dbReference>
<evidence type="ECO:0000256" key="2">
    <source>
        <dbReference type="ARBA" id="ARBA00001966"/>
    </source>
</evidence>
<evidence type="ECO:0000256" key="8">
    <source>
        <dbReference type="ARBA" id="ARBA00023014"/>
    </source>
</evidence>
<dbReference type="InterPro" id="IPR051793">
    <property type="entry name" value="NADH:flavin_oxidoreductase"/>
</dbReference>
<accession>X0UK35</accession>
<keyword evidence="4" id="KW-0288">FMN</keyword>
<evidence type="ECO:0000256" key="6">
    <source>
        <dbReference type="ARBA" id="ARBA00023002"/>
    </source>
</evidence>